<reference evidence="2" key="1">
    <citation type="submission" date="2022-12" db="EMBL/GenBank/DDBJ databases">
        <title>Whole genome sequence of Mycolicibacterium iranicum strain SBH312.</title>
        <authorList>
            <person name="Jani J."/>
            <person name="Arifin Mustapha Z."/>
            <person name="Ahmed K."/>
            <person name="Kai Ling C."/>
        </authorList>
    </citation>
    <scope>NUCLEOTIDE SEQUENCE</scope>
    <source>
        <strain evidence="2">SBH312</strain>
    </source>
</reference>
<feature type="compositionally biased region" description="Polar residues" evidence="1">
    <location>
        <begin position="1"/>
        <end position="20"/>
    </location>
</feature>
<accession>A0ABT4HQJ1</accession>
<dbReference type="EMBL" id="JAPQYE010000035">
    <property type="protein sequence ID" value="MCZ0732523.1"/>
    <property type="molecule type" value="Genomic_DNA"/>
</dbReference>
<evidence type="ECO:0000256" key="1">
    <source>
        <dbReference type="SAM" id="MobiDB-lite"/>
    </source>
</evidence>
<evidence type="ECO:0008006" key="4">
    <source>
        <dbReference type="Google" id="ProtNLM"/>
    </source>
</evidence>
<feature type="region of interest" description="Disordered" evidence="1">
    <location>
        <begin position="1"/>
        <end position="24"/>
    </location>
</feature>
<protein>
    <recommendedName>
        <fullName evidence="4">DUF222 domain-containing protein</fullName>
    </recommendedName>
</protein>
<gene>
    <name evidence="2" type="ORF">OY187_31205</name>
</gene>
<dbReference type="RefSeq" id="WP_011896311.1">
    <property type="nucleotide sequence ID" value="NZ_JAPQYE010000035.1"/>
</dbReference>
<name>A0ABT4HQJ1_MYCIR</name>
<proteinExistence type="predicted"/>
<keyword evidence="3" id="KW-1185">Reference proteome</keyword>
<organism evidence="2 3">
    <name type="scientific">Mycolicibacterium iranicum</name>
    <name type="common">Mycobacterium iranicum</name>
    <dbReference type="NCBI Taxonomy" id="912594"/>
    <lineage>
        <taxon>Bacteria</taxon>
        <taxon>Bacillati</taxon>
        <taxon>Actinomycetota</taxon>
        <taxon>Actinomycetes</taxon>
        <taxon>Mycobacteriales</taxon>
        <taxon>Mycobacteriaceae</taxon>
        <taxon>Mycolicibacterium</taxon>
    </lineage>
</organism>
<dbReference type="Proteomes" id="UP001084650">
    <property type="component" value="Unassembled WGS sequence"/>
</dbReference>
<comment type="caution">
    <text evidence="2">The sequence shown here is derived from an EMBL/GenBank/DDBJ whole genome shotgun (WGS) entry which is preliminary data.</text>
</comment>
<evidence type="ECO:0000313" key="3">
    <source>
        <dbReference type="Proteomes" id="UP001084650"/>
    </source>
</evidence>
<evidence type="ECO:0000313" key="2">
    <source>
        <dbReference type="EMBL" id="MCZ0732523.1"/>
    </source>
</evidence>
<sequence>MDDSRTNALQTGQAASTSPTPRDGLTAADALDELCLRLVECRLVIQALTNQIDLDMRTLESNLHMLEHRARQTREAASLICQGAELVDGRPSETLPWNITTRHYIAVKRGATQMNPEPTRLEQTNPALAEAVAAPPFYDYDRKQRCRATNDDGSQCSEPALYLGNHDFANCEHHAPETLVTRRLEFRASASARAEATQAMIRTQQTYGRKVIDEWLHRRYTQPAWFH</sequence>